<feature type="compositionally biased region" description="Pro residues" evidence="1">
    <location>
        <begin position="433"/>
        <end position="445"/>
    </location>
</feature>
<protein>
    <submittedName>
        <fullName evidence="2">Uncharacterized protein</fullName>
    </submittedName>
</protein>
<accession>A0A6L2MSU5</accession>
<sequence length="463" mass="54694">MDWYTKNALWVYWMRCDDEVVLSNKEDLDLNDENNNDERKIVEVFRIKDNLFDYETLLCAKFNEFNYLLKVDLELFTHDIQRTETYEDYENKLNNEFDESWSEDGVPYEMCDHVCETFCFKDGKLSGPPTIRMKMDSVMVESYRECLKEEALKQKAIYEKSWGDASQSVINLCIWLKTCFDNFHELDYELLVKLQDYWWKVNNHERSPFTNWRDHIRGPYTHYYSNVQNEEEQKNSERCELINDREPSIFKIRRSEMINYSFGQEEEYVAIKKNDYDDLTRTNDDACHAYQENFRKMDEGFYISYISFVLYNNTHTHHLPPHRRPAAGHHHHHRRRRKTFLASFSGEPQKYSSHPDLQDLPHHSSPRATHHLRPYSSVVATLHATTTTSAVTPPLLPTPHHAISTPWQPPSPLSPSTASCLHHISTTDTTATSPPPPSPRHPQPPVQGLRKKYHLYLKSEMPP</sequence>
<name>A0A6L2MSU5_TANCI</name>
<reference evidence="2" key="1">
    <citation type="journal article" date="2019" name="Sci. Rep.">
        <title>Draft genome of Tanacetum cinerariifolium, the natural source of mosquito coil.</title>
        <authorList>
            <person name="Yamashiro T."/>
            <person name="Shiraishi A."/>
            <person name="Satake H."/>
            <person name="Nakayama K."/>
        </authorList>
    </citation>
    <scope>NUCLEOTIDE SEQUENCE</scope>
</reference>
<dbReference type="EMBL" id="BKCJ010007066">
    <property type="protein sequence ID" value="GEU75354.1"/>
    <property type="molecule type" value="Genomic_DNA"/>
</dbReference>
<dbReference type="AlphaFoldDB" id="A0A6L2MSU5"/>
<gene>
    <name evidence="2" type="ORF">Tci_047332</name>
</gene>
<evidence type="ECO:0000256" key="1">
    <source>
        <dbReference type="SAM" id="MobiDB-lite"/>
    </source>
</evidence>
<feature type="region of interest" description="Disordered" evidence="1">
    <location>
        <begin position="346"/>
        <end position="369"/>
    </location>
</feature>
<evidence type="ECO:0000313" key="2">
    <source>
        <dbReference type="EMBL" id="GEU75354.1"/>
    </source>
</evidence>
<comment type="caution">
    <text evidence="2">The sequence shown here is derived from an EMBL/GenBank/DDBJ whole genome shotgun (WGS) entry which is preliminary data.</text>
</comment>
<proteinExistence type="predicted"/>
<feature type="region of interest" description="Disordered" evidence="1">
    <location>
        <begin position="390"/>
        <end position="463"/>
    </location>
</feature>
<organism evidence="2">
    <name type="scientific">Tanacetum cinerariifolium</name>
    <name type="common">Dalmatian daisy</name>
    <name type="synonym">Chrysanthemum cinerariifolium</name>
    <dbReference type="NCBI Taxonomy" id="118510"/>
    <lineage>
        <taxon>Eukaryota</taxon>
        <taxon>Viridiplantae</taxon>
        <taxon>Streptophyta</taxon>
        <taxon>Embryophyta</taxon>
        <taxon>Tracheophyta</taxon>
        <taxon>Spermatophyta</taxon>
        <taxon>Magnoliopsida</taxon>
        <taxon>eudicotyledons</taxon>
        <taxon>Gunneridae</taxon>
        <taxon>Pentapetalae</taxon>
        <taxon>asterids</taxon>
        <taxon>campanulids</taxon>
        <taxon>Asterales</taxon>
        <taxon>Asteraceae</taxon>
        <taxon>Asteroideae</taxon>
        <taxon>Anthemideae</taxon>
        <taxon>Anthemidinae</taxon>
        <taxon>Tanacetum</taxon>
    </lineage>
</organism>